<evidence type="ECO:0000313" key="1">
    <source>
        <dbReference type="EMBL" id="KAI5652678.1"/>
    </source>
</evidence>
<reference evidence="2" key="1">
    <citation type="journal article" date="2023" name="Nat. Plants">
        <title>Single-cell RNA sequencing provides a high-resolution roadmap for understanding the multicellular compartmentation of specialized metabolism.</title>
        <authorList>
            <person name="Sun S."/>
            <person name="Shen X."/>
            <person name="Li Y."/>
            <person name="Li Y."/>
            <person name="Wang S."/>
            <person name="Li R."/>
            <person name="Zhang H."/>
            <person name="Shen G."/>
            <person name="Guo B."/>
            <person name="Wei J."/>
            <person name="Xu J."/>
            <person name="St-Pierre B."/>
            <person name="Chen S."/>
            <person name="Sun C."/>
        </authorList>
    </citation>
    <scope>NUCLEOTIDE SEQUENCE [LARGE SCALE GENOMIC DNA]</scope>
</reference>
<proteinExistence type="predicted"/>
<evidence type="ECO:0000313" key="2">
    <source>
        <dbReference type="Proteomes" id="UP001060085"/>
    </source>
</evidence>
<keyword evidence="2" id="KW-1185">Reference proteome</keyword>
<dbReference type="EMBL" id="CM044707">
    <property type="protein sequence ID" value="KAI5652678.1"/>
    <property type="molecule type" value="Genomic_DNA"/>
</dbReference>
<accession>A0ACB9ZVM7</accession>
<gene>
    <name evidence="1" type="ORF">M9H77_29865</name>
</gene>
<sequence length="160" mass="18299">MYFPMFASAVRPGTQSCKPYIQQYPMLSYKTEHKLLDIRLRLDMMSSNEAIYSRIPYPAYGGTQAWKQQDVCSEELICVGTVARGTIAFIDRDLTSVLVIPSSACTDDYIQWFLPRSHPRIQNPLNIPREFHVPIDPPMLPQALLDLIAHEARREEAGKE</sequence>
<comment type="caution">
    <text evidence="1">The sequence shown here is derived from an EMBL/GenBank/DDBJ whole genome shotgun (WGS) entry which is preliminary data.</text>
</comment>
<organism evidence="1 2">
    <name type="scientific">Catharanthus roseus</name>
    <name type="common">Madagascar periwinkle</name>
    <name type="synonym">Vinca rosea</name>
    <dbReference type="NCBI Taxonomy" id="4058"/>
    <lineage>
        <taxon>Eukaryota</taxon>
        <taxon>Viridiplantae</taxon>
        <taxon>Streptophyta</taxon>
        <taxon>Embryophyta</taxon>
        <taxon>Tracheophyta</taxon>
        <taxon>Spermatophyta</taxon>
        <taxon>Magnoliopsida</taxon>
        <taxon>eudicotyledons</taxon>
        <taxon>Gunneridae</taxon>
        <taxon>Pentapetalae</taxon>
        <taxon>asterids</taxon>
        <taxon>lamiids</taxon>
        <taxon>Gentianales</taxon>
        <taxon>Apocynaceae</taxon>
        <taxon>Rauvolfioideae</taxon>
        <taxon>Vinceae</taxon>
        <taxon>Catharanthinae</taxon>
        <taxon>Catharanthus</taxon>
    </lineage>
</organism>
<name>A0ACB9ZVM7_CATRO</name>
<dbReference type="Proteomes" id="UP001060085">
    <property type="component" value="Linkage Group LG07"/>
</dbReference>
<protein>
    <submittedName>
        <fullName evidence="1">Uncharacterized protein</fullName>
    </submittedName>
</protein>